<evidence type="ECO:0008006" key="2">
    <source>
        <dbReference type="Google" id="ProtNLM"/>
    </source>
</evidence>
<organism evidence="1">
    <name type="scientific">bioreactor metagenome</name>
    <dbReference type="NCBI Taxonomy" id="1076179"/>
    <lineage>
        <taxon>unclassified sequences</taxon>
        <taxon>metagenomes</taxon>
        <taxon>ecological metagenomes</taxon>
    </lineage>
</organism>
<proteinExistence type="predicted"/>
<protein>
    <recommendedName>
        <fullName evidence="2">DUF4139 domain-containing protein</fullName>
    </recommendedName>
</protein>
<dbReference type="EMBL" id="VSSQ01006364">
    <property type="protein sequence ID" value="MPM32448.1"/>
    <property type="molecule type" value="Genomic_DNA"/>
</dbReference>
<name>A0A644YWQ2_9ZZZZ</name>
<accession>A0A644YWQ2</accession>
<evidence type="ECO:0000313" key="1">
    <source>
        <dbReference type="EMBL" id="MPM32448.1"/>
    </source>
</evidence>
<comment type="caution">
    <text evidence="1">The sequence shown here is derived from an EMBL/GenBank/DDBJ whole genome shotgun (WGS) entry which is preliminary data.</text>
</comment>
<sequence>MTTQPFTTGPVFVLDENLMPLAQDQLKYTPVKGETSVQLARSSDIVVKYSEEEVSRTDSYTTINRTRYAKVVIKGEISIENLQDKAINLKMDKTIYAAITDVSDAGVSKKTGSYYGVNPLSEVKWDLSIKGGEKKVVTYSYEVLVP</sequence>
<gene>
    <name evidence="1" type="ORF">SDC9_79010</name>
</gene>
<dbReference type="AlphaFoldDB" id="A0A644YWQ2"/>
<reference evidence="1" key="1">
    <citation type="submission" date="2019-08" db="EMBL/GenBank/DDBJ databases">
        <authorList>
            <person name="Kucharzyk K."/>
            <person name="Murdoch R.W."/>
            <person name="Higgins S."/>
            <person name="Loffler F."/>
        </authorList>
    </citation>
    <scope>NUCLEOTIDE SEQUENCE</scope>
</reference>